<gene>
    <name evidence="1" type="ORF">OE747_09485</name>
</gene>
<keyword evidence="2" id="KW-1185">Reference proteome</keyword>
<sequence length="82" mass="8493">MTSDLETNEFLTLTGTAMAPETAPGGQPQAIFHEYGRLAVAEAGSGEPGGLESPLAAPEIEGAESLTEALGRQAFDFRNSPD</sequence>
<name>A0ABT3AIR1_9RHOB</name>
<dbReference type="RefSeq" id="WP_263828365.1">
    <property type="nucleotide sequence ID" value="NZ_JAOWLB010000005.1"/>
</dbReference>
<proteinExistence type="predicted"/>
<accession>A0ABT3AIR1</accession>
<dbReference type="Proteomes" id="UP001320899">
    <property type="component" value="Unassembled WGS sequence"/>
</dbReference>
<organism evidence="1 2">
    <name type="scientific">Ruegeria aquimaris</name>
    <dbReference type="NCBI Taxonomy" id="2984333"/>
    <lineage>
        <taxon>Bacteria</taxon>
        <taxon>Pseudomonadati</taxon>
        <taxon>Pseudomonadota</taxon>
        <taxon>Alphaproteobacteria</taxon>
        <taxon>Rhodobacterales</taxon>
        <taxon>Roseobacteraceae</taxon>
        <taxon>Ruegeria</taxon>
    </lineage>
</organism>
<comment type="caution">
    <text evidence="1">The sequence shown here is derived from an EMBL/GenBank/DDBJ whole genome shotgun (WGS) entry which is preliminary data.</text>
</comment>
<evidence type="ECO:0000313" key="1">
    <source>
        <dbReference type="EMBL" id="MCV2888576.1"/>
    </source>
</evidence>
<evidence type="ECO:0000313" key="2">
    <source>
        <dbReference type="Proteomes" id="UP001320899"/>
    </source>
</evidence>
<protein>
    <submittedName>
        <fullName evidence="1">Uncharacterized protein</fullName>
    </submittedName>
</protein>
<dbReference type="EMBL" id="JAOWLB010000005">
    <property type="protein sequence ID" value="MCV2888576.1"/>
    <property type="molecule type" value="Genomic_DNA"/>
</dbReference>
<reference evidence="1 2" key="1">
    <citation type="submission" date="2022-10" db="EMBL/GenBank/DDBJ databases">
        <title>Ruegeria sp. nov., isolated from ocean surface sediments.</title>
        <authorList>
            <person name="He W."/>
            <person name="Xue H.-P."/>
            <person name="Zhang D.-F."/>
        </authorList>
    </citation>
    <scope>NUCLEOTIDE SEQUENCE [LARGE SCALE GENOMIC DNA]</scope>
    <source>
        <strain evidence="1 2">XHP0148</strain>
    </source>
</reference>